<proteinExistence type="inferred from homology"/>
<dbReference type="RefSeq" id="XP_002911744.1">
    <property type="nucleotide sequence ID" value="XM_002911698.1"/>
</dbReference>
<evidence type="ECO:0000256" key="15">
    <source>
        <dbReference type="ARBA" id="ARBA00022884"/>
    </source>
</evidence>
<sequence length="684" mass="76002">MHHQNSLTHFSSPPNGHAHQQQQQQQQQSHLLAQGSPAGQIISTHWQQQLLKCDMVRQSRSPHHRARANAMAARTVPKSAIPITNPNAKATSSTPSSDKTNGAAKDGDSSSTSDTANSPSNNSSTNHPSSTVAPVAEAPRLTTIKPPESTWNSLDMGGVNIKNLPPTSGLFTFTFLINLYLNHNSLQSVPPEISKLRHLELLDLSGNGLHSLPPELGMLTQLKELYVFDNQLTTIPYQLGTLHQLQTLGIEGNPMESHIKNIVQKDGTPALISYLRDNCPAPPPPPARVWRNLLTGPEREAIENDPTVETVSVLSYNILCEKYATERLYGYTPSWALAWSYRKHQIMKEITEHGTDIICLQEVDIAQYEDFFSRDLEEHGYAGAYHPKSRSRTIHNESDRRLVDGCAIFYKSSRFQLVEKQHIEFSALAMQRQDFKKTDDMFNRVLGKDHIAVLCLLEDKVTGTRILIANVHVHWDPAYSDVKLVQVALLVDEVEKSANQLAKYPPRPPKSATPGAGDSEPGKPERNPPHYTDGTKVPLIIAGDFNSTPDSSVYEFLSTGSLPPNHADFLSHKYGRYTSDGMKHRLNLRSAYASPSLAAEQHLTNYTPSFQGELDYIWYSASNLAVNQILSPMDHRYLEKVVGFPNVHFPSDHISIGCELRIKPPRDHSARPPPPTNSSPSPTS</sequence>
<dbReference type="AlphaFoldDB" id="D6RLR7"/>
<evidence type="ECO:0000259" key="25">
    <source>
        <dbReference type="Pfam" id="PF23598"/>
    </source>
</evidence>
<dbReference type="InterPro" id="IPR005135">
    <property type="entry name" value="Endo/exonuclease/phosphatase"/>
</dbReference>
<comment type="cofactor">
    <cofactor evidence="2">
        <name>Mg(2+)</name>
        <dbReference type="ChEBI" id="CHEBI:18420"/>
    </cofactor>
</comment>
<evidence type="ECO:0000256" key="6">
    <source>
        <dbReference type="ARBA" id="ARBA00012161"/>
    </source>
</evidence>
<keyword evidence="16" id="KW-0805">Transcription regulation</keyword>
<comment type="subcellular location">
    <subcellularLocation>
        <location evidence="4">Cytoplasm</location>
    </subcellularLocation>
    <subcellularLocation>
        <location evidence="3">Nucleus</location>
    </subcellularLocation>
</comment>
<dbReference type="EMBL" id="AACS02000003">
    <property type="protein sequence ID" value="EFI28250.1"/>
    <property type="molecule type" value="Genomic_DNA"/>
</dbReference>
<evidence type="ECO:0000256" key="21">
    <source>
        <dbReference type="ARBA" id="ARBA00031469"/>
    </source>
</evidence>
<dbReference type="InterPro" id="IPR036691">
    <property type="entry name" value="Endo/exonu/phosph_ase_sf"/>
</dbReference>
<dbReference type="FunFam" id="3.60.10.10:FF:000037">
    <property type="entry name" value="Glucose-repressible alcohol dehydrogenase transcriptional effector"/>
    <property type="match status" value="1"/>
</dbReference>
<protein>
    <recommendedName>
        <fullName evidence="19">CCR4-Not complex 3'-5'-exoribonuclease subunit Ccr4</fullName>
        <ecNumber evidence="6">3.1.13.4</ecNumber>
    </recommendedName>
    <alternativeName>
        <fullName evidence="20">Carbon catabolite repressor protein 4</fullName>
    </alternativeName>
    <alternativeName>
        <fullName evidence="21">Cytoplasmic deadenylase</fullName>
    </alternativeName>
    <alternativeName>
        <fullName evidence="22">Glucose-repressible alcohol dehydrogenase transcriptional effector</fullName>
    </alternativeName>
</protein>
<evidence type="ECO:0000256" key="5">
    <source>
        <dbReference type="ARBA" id="ARBA00010774"/>
    </source>
</evidence>
<evidence type="ECO:0000256" key="4">
    <source>
        <dbReference type="ARBA" id="ARBA00004496"/>
    </source>
</evidence>
<dbReference type="KEGG" id="cci:CC1G_02282"/>
<organism evidence="26 27">
    <name type="scientific">Coprinopsis cinerea (strain Okayama-7 / 130 / ATCC MYA-4618 / FGSC 9003)</name>
    <name type="common">Inky cap fungus</name>
    <name type="synonym">Hormographiella aspergillata</name>
    <dbReference type="NCBI Taxonomy" id="240176"/>
    <lineage>
        <taxon>Eukaryota</taxon>
        <taxon>Fungi</taxon>
        <taxon>Dikarya</taxon>
        <taxon>Basidiomycota</taxon>
        <taxon>Agaricomycotina</taxon>
        <taxon>Agaricomycetes</taxon>
        <taxon>Agaricomycetidae</taxon>
        <taxon>Agaricales</taxon>
        <taxon>Agaricineae</taxon>
        <taxon>Psathyrellaceae</taxon>
        <taxon>Coprinopsis</taxon>
    </lineage>
</organism>
<name>D6RLR7_COPC7</name>
<dbReference type="GO" id="GO:0003723">
    <property type="term" value="F:RNA binding"/>
    <property type="evidence" value="ECO:0007669"/>
    <property type="project" value="UniProtKB-KW"/>
</dbReference>
<dbReference type="Proteomes" id="UP000001861">
    <property type="component" value="Unassembled WGS sequence"/>
</dbReference>
<keyword evidence="8" id="KW-0433">Leucine-rich repeat</keyword>
<feature type="domain" description="Disease resistance R13L4/SHOC-2-like LRR" evidence="25">
    <location>
        <begin position="178"/>
        <end position="253"/>
    </location>
</feature>
<evidence type="ECO:0000256" key="23">
    <source>
        <dbReference type="SAM" id="MobiDB-lite"/>
    </source>
</evidence>
<dbReference type="SMART" id="SM00369">
    <property type="entry name" value="LRR_TYP"/>
    <property type="match status" value="3"/>
</dbReference>
<evidence type="ECO:0000259" key="24">
    <source>
        <dbReference type="Pfam" id="PF03372"/>
    </source>
</evidence>
<comment type="caution">
    <text evidence="26">The sequence shown here is derived from an EMBL/GenBank/DDBJ whole genome shotgun (WGS) entry which is preliminary data.</text>
</comment>
<accession>D6RLR7</accession>
<evidence type="ECO:0000256" key="17">
    <source>
        <dbReference type="ARBA" id="ARBA00023163"/>
    </source>
</evidence>
<dbReference type="VEuPathDB" id="FungiDB:CC1G_02282"/>
<dbReference type="InterPro" id="IPR032675">
    <property type="entry name" value="LRR_dom_sf"/>
</dbReference>
<evidence type="ECO:0000256" key="7">
    <source>
        <dbReference type="ARBA" id="ARBA00022490"/>
    </source>
</evidence>
<evidence type="ECO:0000256" key="16">
    <source>
        <dbReference type="ARBA" id="ARBA00023015"/>
    </source>
</evidence>
<dbReference type="InParanoid" id="D6RLR7"/>
<feature type="region of interest" description="Disordered" evidence="23">
    <location>
        <begin position="500"/>
        <end position="533"/>
    </location>
</feature>
<dbReference type="OMA" id="PHYYARA"/>
<evidence type="ECO:0000256" key="18">
    <source>
        <dbReference type="ARBA" id="ARBA00023242"/>
    </source>
</evidence>
<dbReference type="SUPFAM" id="SSF52058">
    <property type="entry name" value="L domain-like"/>
    <property type="match status" value="1"/>
</dbReference>
<dbReference type="GO" id="GO:0005634">
    <property type="term" value="C:nucleus"/>
    <property type="evidence" value="ECO:0007669"/>
    <property type="project" value="UniProtKB-SubCell"/>
</dbReference>
<dbReference type="STRING" id="240176.D6RLR7"/>
<dbReference type="InterPro" id="IPR050410">
    <property type="entry name" value="CCR4/nocturin_mRNA_transcr"/>
</dbReference>
<dbReference type="GO" id="GO:0004535">
    <property type="term" value="F:poly(A)-specific ribonuclease activity"/>
    <property type="evidence" value="ECO:0007669"/>
    <property type="project" value="UniProtKB-EC"/>
</dbReference>
<keyword evidence="15" id="KW-0694">RNA-binding</keyword>
<keyword evidence="13" id="KW-0269">Exonuclease</keyword>
<dbReference type="CDD" id="cd09097">
    <property type="entry name" value="Deadenylase_CCR4"/>
    <property type="match status" value="1"/>
</dbReference>
<feature type="compositionally biased region" description="Low complexity" evidence="23">
    <location>
        <begin position="109"/>
        <end position="131"/>
    </location>
</feature>
<evidence type="ECO:0000256" key="20">
    <source>
        <dbReference type="ARBA" id="ARBA00030493"/>
    </source>
</evidence>
<dbReference type="EC" id="3.1.13.4" evidence="6"/>
<gene>
    <name evidence="26" type="ORF">CC1G_02282</name>
</gene>
<evidence type="ECO:0000313" key="27">
    <source>
        <dbReference type="Proteomes" id="UP000001861"/>
    </source>
</evidence>
<dbReference type="OrthoDB" id="428734at2759"/>
<dbReference type="Pfam" id="PF03372">
    <property type="entry name" value="Exo_endo_phos"/>
    <property type="match status" value="1"/>
</dbReference>
<dbReference type="GeneID" id="6007279"/>
<keyword evidence="11" id="KW-0677">Repeat</keyword>
<dbReference type="PROSITE" id="PS51450">
    <property type="entry name" value="LRR"/>
    <property type="match status" value="1"/>
</dbReference>
<feature type="domain" description="Endonuclease/exonuclease/phosphatase" evidence="24">
    <location>
        <begin position="314"/>
        <end position="653"/>
    </location>
</feature>
<dbReference type="PANTHER" id="PTHR12121:SF100">
    <property type="entry name" value="POLY(A)-SPECIFIC RIBONUCLEASE"/>
    <property type="match status" value="1"/>
</dbReference>
<dbReference type="HOGENOM" id="CLU_016428_4_0_1"/>
<keyword evidence="12" id="KW-0378">Hydrolase</keyword>
<feature type="region of interest" description="Disordered" evidence="23">
    <location>
        <begin position="1"/>
        <end position="35"/>
    </location>
</feature>
<keyword evidence="10" id="KW-0479">Metal-binding</keyword>
<dbReference type="SUPFAM" id="SSF56219">
    <property type="entry name" value="DNase I-like"/>
    <property type="match status" value="1"/>
</dbReference>
<feature type="compositionally biased region" description="Pro residues" evidence="23">
    <location>
        <begin position="671"/>
        <end position="684"/>
    </location>
</feature>
<evidence type="ECO:0000256" key="12">
    <source>
        <dbReference type="ARBA" id="ARBA00022801"/>
    </source>
</evidence>
<evidence type="ECO:0000256" key="8">
    <source>
        <dbReference type="ARBA" id="ARBA00022614"/>
    </source>
</evidence>
<evidence type="ECO:0000256" key="3">
    <source>
        <dbReference type="ARBA" id="ARBA00004123"/>
    </source>
</evidence>
<dbReference type="eggNOG" id="KOG0620">
    <property type="taxonomic scope" value="Eukaryota"/>
</dbReference>
<evidence type="ECO:0000256" key="22">
    <source>
        <dbReference type="ARBA" id="ARBA00033317"/>
    </source>
</evidence>
<comment type="catalytic activity">
    <reaction evidence="1">
        <text>Exonucleolytic cleavage of poly(A) to 5'-AMP.</text>
        <dbReference type="EC" id="3.1.13.4"/>
    </reaction>
</comment>
<reference evidence="26 27" key="1">
    <citation type="journal article" date="2010" name="Proc. Natl. Acad. Sci. U.S.A.">
        <title>Insights into evolution of multicellular fungi from the assembled chromosomes of the mushroom Coprinopsis cinerea (Coprinus cinereus).</title>
        <authorList>
            <person name="Stajich J.E."/>
            <person name="Wilke S.K."/>
            <person name="Ahren D."/>
            <person name="Au C.H."/>
            <person name="Birren B.W."/>
            <person name="Borodovsky M."/>
            <person name="Burns C."/>
            <person name="Canback B."/>
            <person name="Casselton L.A."/>
            <person name="Cheng C.K."/>
            <person name="Deng J."/>
            <person name="Dietrich F.S."/>
            <person name="Fargo D.C."/>
            <person name="Farman M.L."/>
            <person name="Gathman A.C."/>
            <person name="Goldberg J."/>
            <person name="Guigo R."/>
            <person name="Hoegger P.J."/>
            <person name="Hooker J.B."/>
            <person name="Huggins A."/>
            <person name="James T.Y."/>
            <person name="Kamada T."/>
            <person name="Kilaru S."/>
            <person name="Kodira C."/>
            <person name="Kues U."/>
            <person name="Kupfer D."/>
            <person name="Kwan H.S."/>
            <person name="Lomsadze A."/>
            <person name="Li W."/>
            <person name="Lilly W.W."/>
            <person name="Ma L.J."/>
            <person name="Mackey A.J."/>
            <person name="Manning G."/>
            <person name="Martin F."/>
            <person name="Muraguchi H."/>
            <person name="Natvig D.O."/>
            <person name="Palmerini H."/>
            <person name="Ramesh M.A."/>
            <person name="Rehmeyer C.J."/>
            <person name="Roe B.A."/>
            <person name="Shenoy N."/>
            <person name="Stanke M."/>
            <person name="Ter-Hovhannisyan V."/>
            <person name="Tunlid A."/>
            <person name="Velagapudi R."/>
            <person name="Vision T.J."/>
            <person name="Zeng Q."/>
            <person name="Zolan M.E."/>
            <person name="Pukkila P.J."/>
        </authorList>
    </citation>
    <scope>NUCLEOTIDE SEQUENCE [LARGE SCALE GENOMIC DNA]</scope>
    <source>
        <strain evidence="27">Okayama-7 / 130 / ATCC MYA-4618 / FGSC 9003</strain>
    </source>
</reference>
<dbReference type="Gene3D" id="3.80.10.10">
    <property type="entry name" value="Ribonuclease Inhibitor"/>
    <property type="match status" value="1"/>
</dbReference>
<evidence type="ECO:0000256" key="1">
    <source>
        <dbReference type="ARBA" id="ARBA00001663"/>
    </source>
</evidence>
<dbReference type="FunCoup" id="D6RLR7">
    <property type="interactions" value="456"/>
</dbReference>
<dbReference type="Pfam" id="PF23598">
    <property type="entry name" value="LRR_14"/>
    <property type="match status" value="1"/>
</dbReference>
<dbReference type="GO" id="GO:0046872">
    <property type="term" value="F:metal ion binding"/>
    <property type="evidence" value="ECO:0007669"/>
    <property type="project" value="UniProtKB-KW"/>
</dbReference>
<keyword evidence="9" id="KW-0540">Nuclease</keyword>
<dbReference type="GO" id="GO:0005737">
    <property type="term" value="C:cytoplasm"/>
    <property type="evidence" value="ECO:0007669"/>
    <property type="project" value="UniProtKB-SubCell"/>
</dbReference>
<feature type="compositionally biased region" description="Polar residues" evidence="23">
    <location>
        <begin position="1"/>
        <end position="14"/>
    </location>
</feature>
<feature type="region of interest" description="Disordered" evidence="23">
    <location>
        <begin position="663"/>
        <end position="684"/>
    </location>
</feature>
<dbReference type="InterPro" id="IPR001611">
    <property type="entry name" value="Leu-rich_rpt"/>
</dbReference>
<dbReference type="Gene3D" id="3.60.10.10">
    <property type="entry name" value="Endonuclease/exonuclease/phosphatase"/>
    <property type="match status" value="1"/>
</dbReference>
<evidence type="ECO:0000256" key="10">
    <source>
        <dbReference type="ARBA" id="ARBA00022723"/>
    </source>
</evidence>
<evidence type="ECO:0000313" key="26">
    <source>
        <dbReference type="EMBL" id="EFI28250.1"/>
    </source>
</evidence>
<keyword evidence="7" id="KW-0963">Cytoplasm</keyword>
<evidence type="ECO:0000256" key="11">
    <source>
        <dbReference type="ARBA" id="ARBA00022737"/>
    </source>
</evidence>
<feature type="compositionally biased region" description="Polar residues" evidence="23">
    <location>
        <begin position="82"/>
        <end position="100"/>
    </location>
</feature>
<dbReference type="PANTHER" id="PTHR12121">
    <property type="entry name" value="CARBON CATABOLITE REPRESSOR PROTEIN 4"/>
    <property type="match status" value="1"/>
</dbReference>
<dbReference type="InterPro" id="IPR055414">
    <property type="entry name" value="LRR_R13L4/SHOC2-like"/>
</dbReference>
<keyword evidence="14" id="KW-0460">Magnesium</keyword>
<evidence type="ECO:0000256" key="9">
    <source>
        <dbReference type="ARBA" id="ARBA00022722"/>
    </source>
</evidence>
<feature type="region of interest" description="Disordered" evidence="23">
    <location>
        <begin position="57"/>
        <end position="153"/>
    </location>
</feature>
<dbReference type="InterPro" id="IPR003591">
    <property type="entry name" value="Leu-rich_rpt_typical-subtyp"/>
</dbReference>
<evidence type="ECO:0000256" key="2">
    <source>
        <dbReference type="ARBA" id="ARBA00001946"/>
    </source>
</evidence>
<evidence type="ECO:0000256" key="13">
    <source>
        <dbReference type="ARBA" id="ARBA00022839"/>
    </source>
</evidence>
<keyword evidence="18" id="KW-0539">Nucleus</keyword>
<evidence type="ECO:0000256" key="19">
    <source>
        <dbReference type="ARBA" id="ARBA00023475"/>
    </source>
</evidence>
<keyword evidence="17" id="KW-0804">Transcription</keyword>
<comment type="similarity">
    <text evidence="5">Belongs to the CCR4/nocturin family.</text>
</comment>
<keyword evidence="27" id="KW-1185">Reference proteome</keyword>
<evidence type="ECO:0000256" key="14">
    <source>
        <dbReference type="ARBA" id="ARBA00022842"/>
    </source>
</evidence>